<evidence type="ECO:0000313" key="1">
    <source>
        <dbReference type="EMBL" id="RBP97362.1"/>
    </source>
</evidence>
<dbReference type="RefSeq" id="WP_113860572.1">
    <property type="nucleotide sequence ID" value="NZ_PDCG01000007.1"/>
</dbReference>
<proteinExistence type="predicted"/>
<sequence>MIVSLGFSYPKAYKFVKNYDPATNIGDTESYGYPGDYLNFYLVLDNEKRADTATIYNPAIRDYLDDQLVYTRACGRWPTRQAATRG</sequence>
<dbReference type="EMBL" id="PDCG01000007">
    <property type="protein sequence ID" value="RBP97362.1"/>
    <property type="molecule type" value="Genomic_DNA"/>
</dbReference>
<accession>A0A366K7Y7</accession>
<comment type="caution">
    <text evidence="1">The sequence shown here is derived from an EMBL/GenBank/DDBJ whole genome shotgun (WGS) entry which is preliminary data.</text>
</comment>
<gene>
    <name evidence="1" type="ORF">CRD60_06975</name>
</gene>
<dbReference type="Proteomes" id="UP000252530">
    <property type="component" value="Unassembled WGS sequence"/>
</dbReference>
<evidence type="ECO:0000313" key="2">
    <source>
        <dbReference type="Proteomes" id="UP000252530"/>
    </source>
</evidence>
<dbReference type="AlphaFoldDB" id="A0A366K7Y7"/>
<name>A0A366K7Y7_9BIFI</name>
<reference evidence="1 2" key="1">
    <citation type="submission" date="2017-10" db="EMBL/GenBank/DDBJ databases">
        <title>Bifidobacterium xylocopum sp. nov. and Bifidobacterium aemilianum sp. nov., from the carpenter bee (Xylocopa violacea) digestive tract.</title>
        <authorList>
            <person name="Alberoni D."/>
            <person name="Baffoni L."/>
            <person name="Di Gioia D."/>
            <person name="Gaggia F."/>
            <person name="Biavati B."/>
        </authorList>
    </citation>
    <scope>NUCLEOTIDE SEQUENCE [LARGE SCALE GENOMIC DNA]</scope>
    <source>
        <strain evidence="1 2">XV10</strain>
    </source>
</reference>
<protein>
    <submittedName>
        <fullName evidence="1">Uncharacterized protein</fullName>
    </submittedName>
</protein>
<keyword evidence="2" id="KW-1185">Reference proteome</keyword>
<organism evidence="1 2">
    <name type="scientific">Bifidobacterium aemilianum</name>
    <dbReference type="NCBI Taxonomy" id="2493120"/>
    <lineage>
        <taxon>Bacteria</taxon>
        <taxon>Bacillati</taxon>
        <taxon>Actinomycetota</taxon>
        <taxon>Actinomycetes</taxon>
        <taxon>Bifidobacteriales</taxon>
        <taxon>Bifidobacteriaceae</taxon>
        <taxon>Bifidobacterium</taxon>
    </lineage>
</organism>